<dbReference type="NCBIfam" id="TIGR01554">
    <property type="entry name" value="major_cap_HK97"/>
    <property type="match status" value="1"/>
</dbReference>
<organism evidence="4 5">
    <name type="scientific">Brochothrix thermosphacta</name>
    <name type="common">Microbacterium thermosphactum</name>
    <dbReference type="NCBI Taxonomy" id="2756"/>
    <lineage>
        <taxon>Bacteria</taxon>
        <taxon>Bacillati</taxon>
        <taxon>Bacillota</taxon>
        <taxon>Bacilli</taxon>
        <taxon>Bacillales</taxon>
        <taxon>Listeriaceae</taxon>
        <taxon>Brochothrix</taxon>
    </lineage>
</organism>
<evidence type="ECO:0000256" key="1">
    <source>
        <dbReference type="ARBA" id="ARBA00004328"/>
    </source>
</evidence>
<protein>
    <recommendedName>
        <fullName evidence="3">Phage capsid-like C-terminal domain-containing protein</fullName>
    </recommendedName>
</protein>
<keyword evidence="2" id="KW-0175">Coiled coil</keyword>
<evidence type="ECO:0000259" key="3">
    <source>
        <dbReference type="Pfam" id="PF05065"/>
    </source>
</evidence>
<accession>A0A2X0SAG6</accession>
<dbReference type="SUPFAM" id="SSF56563">
    <property type="entry name" value="Major capsid protein gp5"/>
    <property type="match status" value="1"/>
</dbReference>
<dbReference type="AlphaFoldDB" id="A0A2X0SAG6"/>
<dbReference type="InterPro" id="IPR024455">
    <property type="entry name" value="Phage_capsid"/>
</dbReference>
<sequence>MTLQEKLEAKKLERADAINKASEAVEKDELDSADELLAAVEAFDKAIAQLEKLEVLSAQESDEIEETVDAKVEETEKQKNDDEKGVRKFMKNTVTAADALETTKTKEVRSFIEYIQSKSKEARSITTLESEAIIPIQVITKAQEQPTTVVDLRDFANVVKVETKSGSYPVFNGTDAVLPTAEELAENPDLEDPTFKDVDYKIQTRRGVVLVSEEALDDADNLEALISKHVNRIALNTSNKAIANVLAKAPAVAATSLDELKAVFNTKLDPQYNSMIVASQSFLQLVDTLKDADGRYILQQDITQPSAYILFGRKMVILKDTVLGKAGEAKAFVGDVEAFVLFADRKNITMKWAEERKYGEYLQAVLRFDAVVADDAAGYLVNLSLPAPEKAAK</sequence>
<dbReference type="InterPro" id="IPR054612">
    <property type="entry name" value="Phage_capsid-like_C"/>
</dbReference>
<evidence type="ECO:0000313" key="4">
    <source>
        <dbReference type="EMBL" id="SPP28871.1"/>
    </source>
</evidence>
<feature type="domain" description="Phage capsid-like C-terminal" evidence="3">
    <location>
        <begin position="134"/>
        <end position="377"/>
    </location>
</feature>
<dbReference type="EMBL" id="OUNC01000023">
    <property type="protein sequence ID" value="SPP28871.1"/>
    <property type="molecule type" value="Genomic_DNA"/>
</dbReference>
<dbReference type="Proteomes" id="UP000270190">
    <property type="component" value="Unassembled WGS sequence"/>
</dbReference>
<dbReference type="Gene3D" id="3.30.2320.10">
    <property type="entry name" value="hypothetical protein PF0899 domain"/>
    <property type="match status" value="1"/>
</dbReference>
<dbReference type="RefSeq" id="WP_120487930.1">
    <property type="nucleotide sequence ID" value="NZ_OUNC01000023.1"/>
</dbReference>
<evidence type="ECO:0000313" key="5">
    <source>
        <dbReference type="Proteomes" id="UP000270190"/>
    </source>
</evidence>
<comment type="subcellular location">
    <subcellularLocation>
        <location evidence="1">Virion</location>
    </subcellularLocation>
</comment>
<reference evidence="5" key="1">
    <citation type="submission" date="2018-04" db="EMBL/GenBank/DDBJ databases">
        <authorList>
            <person name="Illikoud N."/>
        </authorList>
    </citation>
    <scope>NUCLEOTIDE SEQUENCE [LARGE SCALE GENOMIC DNA]</scope>
</reference>
<proteinExistence type="predicted"/>
<dbReference type="Pfam" id="PF05065">
    <property type="entry name" value="Phage_capsid"/>
    <property type="match status" value="1"/>
</dbReference>
<evidence type="ECO:0000256" key="2">
    <source>
        <dbReference type="SAM" id="Coils"/>
    </source>
</evidence>
<dbReference type="Gene3D" id="3.30.2400.10">
    <property type="entry name" value="Major capsid protein gp5"/>
    <property type="match status" value="1"/>
</dbReference>
<gene>
    <name evidence="4" type="ORF">BTBSAS_30189</name>
</gene>
<feature type="coiled-coil region" evidence="2">
    <location>
        <begin position="7"/>
        <end position="53"/>
    </location>
</feature>
<name>A0A2X0SAG6_BROTH</name>